<dbReference type="InterPro" id="IPR013766">
    <property type="entry name" value="Thioredoxin_domain"/>
</dbReference>
<dbReference type="PROSITE" id="PS00194">
    <property type="entry name" value="THIOREDOXIN_1"/>
    <property type="match status" value="1"/>
</dbReference>
<dbReference type="Gene3D" id="3.40.30.10">
    <property type="entry name" value="Glutaredoxin"/>
    <property type="match status" value="1"/>
</dbReference>
<dbReference type="KEGG" id="naj:B1756_15820"/>
<feature type="domain" description="Thioredoxin" evidence="5">
    <location>
        <begin position="30"/>
        <end position="146"/>
    </location>
</feature>
<dbReference type="CDD" id="cd02947">
    <property type="entry name" value="TRX_family"/>
    <property type="match status" value="1"/>
</dbReference>
<dbReference type="OrthoDB" id="35385at2157"/>
<dbReference type="PROSITE" id="PS51352">
    <property type="entry name" value="THIOREDOXIN_2"/>
    <property type="match status" value="1"/>
</dbReference>
<feature type="region of interest" description="Disordered" evidence="4">
    <location>
        <begin position="1"/>
        <end position="47"/>
    </location>
</feature>
<keyword evidence="7" id="KW-1185">Reference proteome</keyword>
<name>A0A2Z2HW68_9EURY</name>
<protein>
    <submittedName>
        <fullName evidence="6">Thiol reductase thioredoxin</fullName>
    </submittedName>
</protein>
<dbReference type="PANTHER" id="PTHR45663:SF11">
    <property type="entry name" value="GEO12009P1"/>
    <property type="match status" value="1"/>
</dbReference>
<keyword evidence="1" id="KW-0813">Transport</keyword>
<reference evidence="7" key="1">
    <citation type="submission" date="2017-02" db="EMBL/GenBank/DDBJ databases">
        <title>Natronthermophilus aegyptiacus gen. nov.,sp. nov., an aerobic, extremely halophilic alkalithermophilic archaeon isolated from the athalassohaline Wadi An Natrun, Egypt.</title>
        <authorList>
            <person name="Zhao B."/>
        </authorList>
    </citation>
    <scope>NUCLEOTIDE SEQUENCE [LARGE SCALE GENOMIC DNA]</scope>
    <source>
        <strain evidence="7">JW/NM-HA 15</strain>
    </source>
</reference>
<dbReference type="EMBL" id="CP019893">
    <property type="protein sequence ID" value="ARS91053.1"/>
    <property type="molecule type" value="Genomic_DNA"/>
</dbReference>
<organism evidence="6 7">
    <name type="scientific">Natrarchaeobaculum aegyptiacum</name>
    <dbReference type="NCBI Taxonomy" id="745377"/>
    <lineage>
        <taxon>Archaea</taxon>
        <taxon>Methanobacteriati</taxon>
        <taxon>Methanobacteriota</taxon>
        <taxon>Stenosarchaea group</taxon>
        <taxon>Halobacteria</taxon>
        <taxon>Halobacteriales</taxon>
        <taxon>Natrialbaceae</taxon>
        <taxon>Natrarchaeobaculum</taxon>
    </lineage>
</organism>
<feature type="compositionally biased region" description="Acidic residues" evidence="4">
    <location>
        <begin position="27"/>
        <end position="37"/>
    </location>
</feature>
<keyword evidence="3" id="KW-1015">Disulfide bond</keyword>
<evidence type="ECO:0000256" key="3">
    <source>
        <dbReference type="ARBA" id="ARBA00023157"/>
    </source>
</evidence>
<gene>
    <name evidence="6" type="ORF">B1756_15820</name>
</gene>
<evidence type="ECO:0000256" key="2">
    <source>
        <dbReference type="ARBA" id="ARBA00022982"/>
    </source>
</evidence>
<dbReference type="GO" id="GO:0015035">
    <property type="term" value="F:protein-disulfide reductase activity"/>
    <property type="evidence" value="ECO:0007669"/>
    <property type="project" value="TreeGrafter"/>
</dbReference>
<dbReference type="PRINTS" id="PR00421">
    <property type="entry name" value="THIOREDOXIN"/>
</dbReference>
<sequence>MSDTFDEERERIREQKKRELEARLENGEDPLAGDDDAASTPDTPIQIDGQGHLEQVIDDHDVVLVDCYADWCGPCKMLEPTIQALAAETDAAIAKVDVDAHQPIAQQLGARGVPTLVLYADGEPVERMMGAQPRQTLEGLIEQHTETAA</sequence>
<accession>A0A2Z2HW68</accession>
<dbReference type="GeneID" id="32895571"/>
<dbReference type="InterPro" id="IPR017937">
    <property type="entry name" value="Thioredoxin_CS"/>
</dbReference>
<dbReference type="RefSeq" id="WP_086889420.1">
    <property type="nucleotide sequence ID" value="NZ_CP019893.1"/>
</dbReference>
<evidence type="ECO:0000313" key="6">
    <source>
        <dbReference type="EMBL" id="ARS91053.1"/>
    </source>
</evidence>
<dbReference type="PANTHER" id="PTHR45663">
    <property type="entry name" value="GEO12009P1"/>
    <property type="match status" value="1"/>
</dbReference>
<evidence type="ECO:0000313" key="7">
    <source>
        <dbReference type="Proteomes" id="UP000250088"/>
    </source>
</evidence>
<evidence type="ECO:0000259" key="5">
    <source>
        <dbReference type="PROSITE" id="PS51352"/>
    </source>
</evidence>
<evidence type="ECO:0000256" key="1">
    <source>
        <dbReference type="ARBA" id="ARBA00022448"/>
    </source>
</evidence>
<feature type="compositionally biased region" description="Basic and acidic residues" evidence="4">
    <location>
        <begin position="8"/>
        <end position="26"/>
    </location>
</feature>
<dbReference type="GO" id="GO:0005737">
    <property type="term" value="C:cytoplasm"/>
    <property type="evidence" value="ECO:0007669"/>
    <property type="project" value="TreeGrafter"/>
</dbReference>
<dbReference type="InterPro" id="IPR036249">
    <property type="entry name" value="Thioredoxin-like_sf"/>
</dbReference>
<proteinExistence type="predicted"/>
<dbReference type="SUPFAM" id="SSF52833">
    <property type="entry name" value="Thioredoxin-like"/>
    <property type="match status" value="1"/>
</dbReference>
<dbReference type="Pfam" id="PF00085">
    <property type="entry name" value="Thioredoxin"/>
    <property type="match status" value="1"/>
</dbReference>
<evidence type="ECO:0000256" key="4">
    <source>
        <dbReference type="SAM" id="MobiDB-lite"/>
    </source>
</evidence>
<dbReference type="Proteomes" id="UP000250088">
    <property type="component" value="Chromosome"/>
</dbReference>
<dbReference type="AlphaFoldDB" id="A0A2Z2HW68"/>
<keyword evidence="2" id="KW-0249">Electron transport</keyword>